<sequence>MKAFRTGLVVGKFCPLHQGHELLIDTASAQCDDVIVISYTKPEFAGLEPARRERWLRTRFPAATLLVLDDARLAARCRARGLAPRRLPDNAAADEEQRRCVAWLCTALLGRSVDAVFTSEDYGDGFARALAAAFGHPVRHVSVDPARRIVPVSGTAVRADVHGKRQLLSPVVYGDFVQRACFLGGESSGKSSMAAAFAQAIGSVHVPEYGRTLWEERGGRLTFEDMLRIARTQVAQERQLAGHAVRWLSCDTSPLTTLFYSLELFGRVEPALARLAQRRYDAVFLCAPDFPFVQDGTRQGGAFRLRQHAWYLEELARRRVPFITLSGDPWPGLQRCSERSDSLNAPLRQRIIQLITKIISVILSMAAALFSRCGSLSNE</sequence>
<dbReference type="AlphaFoldDB" id="A0A2R4CDZ9"/>
<dbReference type="PANTHER" id="PTHR37512:SF1">
    <property type="entry name" value="NADR_TTD14 AAA DOMAIN-CONTAINING PROTEIN"/>
    <property type="match status" value="1"/>
</dbReference>
<keyword evidence="3" id="KW-1185">Reference proteome</keyword>
<reference evidence="2 3" key="1">
    <citation type="submission" date="2018-03" db="EMBL/GenBank/DDBJ databases">
        <title>Massilia armeniaca sp. nov., isolated from desert soil.</title>
        <authorList>
            <person name="Huang H."/>
            <person name="Ren M."/>
        </authorList>
    </citation>
    <scope>NUCLEOTIDE SEQUENCE [LARGE SCALE GENOMIC DNA]</scope>
    <source>
        <strain evidence="2 3">ZMN-3</strain>
    </source>
</reference>
<proteinExistence type="predicted"/>
<dbReference type="InterPro" id="IPR027417">
    <property type="entry name" value="P-loop_NTPase"/>
</dbReference>
<dbReference type="EMBL" id="CP028324">
    <property type="protein sequence ID" value="AVR97782.1"/>
    <property type="molecule type" value="Genomic_DNA"/>
</dbReference>
<evidence type="ECO:0000259" key="1">
    <source>
        <dbReference type="Pfam" id="PF13521"/>
    </source>
</evidence>
<dbReference type="RefSeq" id="WP_107143122.1">
    <property type="nucleotide sequence ID" value="NZ_CP028324.1"/>
</dbReference>
<evidence type="ECO:0000313" key="3">
    <source>
        <dbReference type="Proteomes" id="UP000240505"/>
    </source>
</evidence>
<dbReference type="PANTHER" id="PTHR37512">
    <property type="entry name" value="TRIFUNCTIONAL NAD BIOSYNTHESIS/REGULATOR PROTEIN NADR"/>
    <property type="match status" value="1"/>
</dbReference>
<dbReference type="OrthoDB" id="9151999at2"/>
<dbReference type="InterPro" id="IPR014729">
    <property type="entry name" value="Rossmann-like_a/b/a_fold"/>
</dbReference>
<name>A0A2R4CDZ9_9BURK</name>
<evidence type="ECO:0000313" key="2">
    <source>
        <dbReference type="EMBL" id="AVR97782.1"/>
    </source>
</evidence>
<dbReference type="SUPFAM" id="SSF52374">
    <property type="entry name" value="Nucleotidylyl transferase"/>
    <property type="match status" value="1"/>
</dbReference>
<dbReference type="Pfam" id="PF13521">
    <property type="entry name" value="AAA_28"/>
    <property type="match status" value="1"/>
</dbReference>
<dbReference type="SUPFAM" id="SSF52540">
    <property type="entry name" value="P-loop containing nucleoside triphosphate hydrolases"/>
    <property type="match status" value="1"/>
</dbReference>
<dbReference type="KEGG" id="masz:C9I28_20695"/>
<protein>
    <submittedName>
        <fullName evidence="2">ATPase</fullName>
    </submittedName>
</protein>
<dbReference type="InterPro" id="IPR052735">
    <property type="entry name" value="NAD_biosynth-regulator"/>
</dbReference>
<dbReference type="Gene3D" id="3.40.50.620">
    <property type="entry name" value="HUPs"/>
    <property type="match status" value="1"/>
</dbReference>
<gene>
    <name evidence="2" type="ORF">C9I28_20695</name>
</gene>
<dbReference type="Proteomes" id="UP000240505">
    <property type="component" value="Chromosome"/>
</dbReference>
<accession>A0A2R4CDZ9</accession>
<organism evidence="2 3">
    <name type="scientific">Pseudoduganella armeniaca</name>
    <dbReference type="NCBI Taxonomy" id="2072590"/>
    <lineage>
        <taxon>Bacteria</taxon>
        <taxon>Pseudomonadati</taxon>
        <taxon>Pseudomonadota</taxon>
        <taxon>Betaproteobacteria</taxon>
        <taxon>Burkholderiales</taxon>
        <taxon>Oxalobacteraceae</taxon>
        <taxon>Telluria group</taxon>
        <taxon>Pseudoduganella</taxon>
    </lineage>
</organism>
<dbReference type="InterPro" id="IPR038727">
    <property type="entry name" value="NadR/Ttd14_AAA_dom"/>
</dbReference>
<dbReference type="Gene3D" id="3.40.50.300">
    <property type="entry name" value="P-loop containing nucleotide triphosphate hydrolases"/>
    <property type="match status" value="1"/>
</dbReference>
<feature type="domain" description="NadR/Ttd14 AAA" evidence="1">
    <location>
        <begin position="180"/>
        <end position="328"/>
    </location>
</feature>